<name>A0ACC2TUR3_9FUNG</name>
<keyword evidence="2" id="KW-1185">Reference proteome</keyword>
<proteinExistence type="predicted"/>
<gene>
    <name evidence="1" type="ORF">DSO57_1008389</name>
</gene>
<accession>A0ACC2TUR3</accession>
<dbReference type="EMBL" id="QTSX02002155">
    <property type="protein sequence ID" value="KAJ9078260.1"/>
    <property type="molecule type" value="Genomic_DNA"/>
</dbReference>
<sequence>MANYGIHNTSYEPLATTKEPSVPMSYATIDSASTTKCDPTFYTKVPIPCVEPASQNAAVRIGEQVKRK</sequence>
<evidence type="ECO:0000313" key="2">
    <source>
        <dbReference type="Proteomes" id="UP001165960"/>
    </source>
</evidence>
<organism evidence="1 2">
    <name type="scientific">Entomophthora muscae</name>
    <dbReference type="NCBI Taxonomy" id="34485"/>
    <lineage>
        <taxon>Eukaryota</taxon>
        <taxon>Fungi</taxon>
        <taxon>Fungi incertae sedis</taxon>
        <taxon>Zoopagomycota</taxon>
        <taxon>Entomophthoromycotina</taxon>
        <taxon>Entomophthoromycetes</taxon>
        <taxon>Entomophthorales</taxon>
        <taxon>Entomophthoraceae</taxon>
        <taxon>Entomophthora</taxon>
    </lineage>
</organism>
<protein>
    <submittedName>
        <fullName evidence="1">Uncharacterized protein</fullName>
    </submittedName>
</protein>
<dbReference type="Proteomes" id="UP001165960">
    <property type="component" value="Unassembled WGS sequence"/>
</dbReference>
<comment type="caution">
    <text evidence="1">The sequence shown here is derived from an EMBL/GenBank/DDBJ whole genome shotgun (WGS) entry which is preliminary data.</text>
</comment>
<evidence type="ECO:0000313" key="1">
    <source>
        <dbReference type="EMBL" id="KAJ9078260.1"/>
    </source>
</evidence>
<reference evidence="1" key="1">
    <citation type="submission" date="2022-04" db="EMBL/GenBank/DDBJ databases">
        <title>Genome of the entomopathogenic fungus Entomophthora muscae.</title>
        <authorList>
            <person name="Elya C."/>
            <person name="Lovett B.R."/>
            <person name="Lee E."/>
            <person name="Macias A.M."/>
            <person name="Hajek A.E."/>
            <person name="De Bivort B.L."/>
            <person name="Kasson M.T."/>
            <person name="De Fine Licht H.H."/>
            <person name="Stajich J.E."/>
        </authorList>
    </citation>
    <scope>NUCLEOTIDE SEQUENCE</scope>
    <source>
        <strain evidence="1">Berkeley</strain>
    </source>
</reference>